<feature type="transmembrane region" description="Helical" evidence="1">
    <location>
        <begin position="59"/>
        <end position="81"/>
    </location>
</feature>
<feature type="transmembrane region" description="Helical" evidence="1">
    <location>
        <begin position="185"/>
        <end position="205"/>
    </location>
</feature>
<organism evidence="2">
    <name type="scientific">Archaeoglobus fulgidus</name>
    <dbReference type="NCBI Taxonomy" id="2234"/>
    <lineage>
        <taxon>Archaea</taxon>
        <taxon>Methanobacteriati</taxon>
        <taxon>Methanobacteriota</taxon>
        <taxon>Archaeoglobi</taxon>
        <taxon>Archaeoglobales</taxon>
        <taxon>Archaeoglobaceae</taxon>
        <taxon>Archaeoglobus</taxon>
    </lineage>
</organism>
<dbReference type="AlphaFoldDB" id="A0A7J2TJ63"/>
<accession>A0A7J2TJ63</accession>
<feature type="transmembrane region" description="Helical" evidence="1">
    <location>
        <begin position="217"/>
        <end position="236"/>
    </location>
</feature>
<gene>
    <name evidence="2" type="ORF">ENP88_05530</name>
</gene>
<comment type="caution">
    <text evidence="2">The sequence shown here is derived from an EMBL/GenBank/DDBJ whole genome shotgun (WGS) entry which is preliminary data.</text>
</comment>
<evidence type="ECO:0000313" key="2">
    <source>
        <dbReference type="EMBL" id="HEH35595.1"/>
    </source>
</evidence>
<proteinExistence type="predicted"/>
<feature type="transmembrane region" description="Helical" evidence="1">
    <location>
        <begin position="7"/>
        <end position="24"/>
    </location>
</feature>
<dbReference type="EMBL" id="DSLA01000087">
    <property type="protein sequence ID" value="HEH35595.1"/>
    <property type="molecule type" value="Genomic_DNA"/>
</dbReference>
<feature type="transmembrane region" description="Helical" evidence="1">
    <location>
        <begin position="124"/>
        <end position="146"/>
    </location>
</feature>
<feature type="transmembrane region" description="Helical" evidence="1">
    <location>
        <begin position="30"/>
        <end position="47"/>
    </location>
</feature>
<evidence type="ECO:0000256" key="1">
    <source>
        <dbReference type="SAM" id="Phobius"/>
    </source>
</evidence>
<evidence type="ECO:0008006" key="3">
    <source>
        <dbReference type="Google" id="ProtNLM"/>
    </source>
</evidence>
<dbReference type="Pfam" id="PF09930">
    <property type="entry name" value="DUF2162"/>
    <property type="match status" value="1"/>
</dbReference>
<feature type="transmembrane region" description="Helical" evidence="1">
    <location>
        <begin position="87"/>
        <end position="104"/>
    </location>
</feature>
<dbReference type="InterPro" id="IPR017199">
    <property type="entry name" value="UCP037409_transporter"/>
</dbReference>
<reference evidence="2" key="1">
    <citation type="journal article" date="2020" name="mSystems">
        <title>Genome- and Community-Level Interaction Insights into Carbon Utilization and Element Cycling Functions of Hydrothermarchaeota in Hydrothermal Sediment.</title>
        <authorList>
            <person name="Zhou Z."/>
            <person name="Liu Y."/>
            <person name="Xu W."/>
            <person name="Pan J."/>
            <person name="Luo Z.H."/>
            <person name="Li M."/>
        </authorList>
    </citation>
    <scope>NUCLEOTIDE SEQUENCE [LARGE SCALE GENOMIC DNA]</scope>
    <source>
        <strain evidence="2">SpSt-26</strain>
    </source>
</reference>
<dbReference type="PIRSF" id="PIRSF037409">
    <property type="entry name" value="UCP037409_transporter"/>
    <property type="match status" value="1"/>
</dbReference>
<keyword evidence="1" id="KW-1133">Transmembrane helix</keyword>
<sequence length="240" mass="25664">MKLDKNSLAAKLAMIVFALAFAAITAFKPLLLGVLAGAVIVAIKAGIGCRYGAVGKRAAFVLAMVYLVTAIILSHFLELIIPSISHLLSQTVLFHAAISLLLIFAGYETIKRIQCGFDISNKTFLAMAIPCPVCFGATLISCYFIAEALRISGIAVGLLVGAIIAAGIILLSLQKKENPERLGKIMILLGVYYIFGMLLIPAVIQGMSFKYSFPESFSPYSLLLLFILALGALKGVKKYA</sequence>
<name>A0A7J2TJ63_ARCFL</name>
<feature type="transmembrane region" description="Helical" evidence="1">
    <location>
        <begin position="152"/>
        <end position="173"/>
    </location>
</feature>
<keyword evidence="1" id="KW-0812">Transmembrane</keyword>
<keyword evidence="1" id="KW-0472">Membrane</keyword>
<protein>
    <recommendedName>
        <fullName evidence="3">DUF2162 domain-containing protein</fullName>
    </recommendedName>
</protein>